<dbReference type="Proteomes" id="UP000460435">
    <property type="component" value="Unassembled WGS sequence"/>
</dbReference>
<comment type="subcellular location">
    <subcellularLocation>
        <location evidence="1 7">Cell membrane</location>
        <topology evidence="1 7">Multi-pass membrane protein</topology>
    </subcellularLocation>
</comment>
<feature type="region of interest" description="Disordered" evidence="8">
    <location>
        <begin position="1"/>
        <end position="30"/>
    </location>
</feature>
<feature type="transmembrane region" description="Helical" evidence="7">
    <location>
        <begin position="109"/>
        <end position="128"/>
    </location>
</feature>
<dbReference type="SUPFAM" id="SSF161098">
    <property type="entry name" value="MetI-like"/>
    <property type="match status" value="1"/>
</dbReference>
<organism evidence="10 11">
    <name type="scientific">Phytoactinopolyspora mesophila</name>
    <dbReference type="NCBI Taxonomy" id="2650750"/>
    <lineage>
        <taxon>Bacteria</taxon>
        <taxon>Bacillati</taxon>
        <taxon>Actinomycetota</taxon>
        <taxon>Actinomycetes</taxon>
        <taxon>Jiangellales</taxon>
        <taxon>Jiangellaceae</taxon>
        <taxon>Phytoactinopolyspora</taxon>
    </lineage>
</organism>
<comment type="caution">
    <text evidence="10">The sequence shown here is derived from an EMBL/GenBank/DDBJ whole genome shotgun (WGS) entry which is preliminary data.</text>
</comment>
<proteinExistence type="inferred from homology"/>
<feature type="transmembrane region" description="Helical" evidence="7">
    <location>
        <begin position="287"/>
        <end position="307"/>
    </location>
</feature>
<keyword evidence="4 7" id="KW-0812">Transmembrane</keyword>
<gene>
    <name evidence="10" type="ORF">F7O44_28080</name>
</gene>
<dbReference type="EMBL" id="WLZY01000016">
    <property type="protein sequence ID" value="NDL60940.1"/>
    <property type="molecule type" value="Genomic_DNA"/>
</dbReference>
<dbReference type="GO" id="GO:0005886">
    <property type="term" value="C:plasma membrane"/>
    <property type="evidence" value="ECO:0007669"/>
    <property type="project" value="UniProtKB-SubCell"/>
</dbReference>
<keyword evidence="2 7" id="KW-0813">Transport</keyword>
<reference evidence="10 11" key="1">
    <citation type="submission" date="2019-11" db="EMBL/GenBank/DDBJ databases">
        <authorList>
            <person name="Li X.-J."/>
            <person name="Feng X.-M."/>
        </authorList>
    </citation>
    <scope>NUCLEOTIDE SEQUENCE [LARGE SCALE GENOMIC DNA]</scope>
    <source>
        <strain evidence="10 11">XMNu-373</strain>
    </source>
</reference>
<dbReference type="AlphaFoldDB" id="A0A7K3MCM7"/>
<dbReference type="CDD" id="cd06261">
    <property type="entry name" value="TM_PBP2"/>
    <property type="match status" value="1"/>
</dbReference>
<dbReference type="PANTHER" id="PTHR43744:SF9">
    <property type="entry name" value="POLYGALACTURONAN_RHAMNOGALACTURONAN TRANSPORT SYSTEM PERMEASE PROTEIN YTCP"/>
    <property type="match status" value="1"/>
</dbReference>
<evidence type="ECO:0000256" key="3">
    <source>
        <dbReference type="ARBA" id="ARBA00022475"/>
    </source>
</evidence>
<keyword evidence="11" id="KW-1185">Reference proteome</keyword>
<evidence type="ECO:0000256" key="1">
    <source>
        <dbReference type="ARBA" id="ARBA00004651"/>
    </source>
</evidence>
<dbReference type="Gene3D" id="1.10.3720.10">
    <property type="entry name" value="MetI-like"/>
    <property type="match status" value="1"/>
</dbReference>
<evidence type="ECO:0000259" key="9">
    <source>
        <dbReference type="PROSITE" id="PS50928"/>
    </source>
</evidence>
<evidence type="ECO:0000256" key="8">
    <source>
        <dbReference type="SAM" id="MobiDB-lite"/>
    </source>
</evidence>
<keyword evidence="3" id="KW-1003">Cell membrane</keyword>
<evidence type="ECO:0000256" key="5">
    <source>
        <dbReference type="ARBA" id="ARBA00022989"/>
    </source>
</evidence>
<dbReference type="Pfam" id="PF00528">
    <property type="entry name" value="BPD_transp_1"/>
    <property type="match status" value="1"/>
</dbReference>
<dbReference type="InterPro" id="IPR000515">
    <property type="entry name" value="MetI-like"/>
</dbReference>
<evidence type="ECO:0000256" key="6">
    <source>
        <dbReference type="ARBA" id="ARBA00023136"/>
    </source>
</evidence>
<sequence>MTDSTAVHNHDDGTVAKARKPAPAEKRRRSRRIRDSNVDRVFMIGVYALLLTFLAVVLIPLLHILASSFSSPNAVSSGRVTLWPVEFSVRGYEVAMSNPQVVTGFVNSLIYTSAGTFISLTLTIAIAYPLSRVDFVGAGIITRFVVFTMLFAGGVIPTYLVVQSLGMLDTRWAMILPQAVGVWQVIIARTYLRHSIPSELYEAAEIDGASDLRVLWSVVLPLAKPMLAVIALMYAIYQWNSYFDALLYLRSDDLYPLQLVLRNILILNTEGGTDTTTMMERRQMADLLKYSLIVISTVPVLLIYPFVARHFSKGATLGAVKG</sequence>
<evidence type="ECO:0000313" key="10">
    <source>
        <dbReference type="EMBL" id="NDL60940.1"/>
    </source>
</evidence>
<name>A0A7K3MCM7_9ACTN</name>
<dbReference type="InterPro" id="IPR035906">
    <property type="entry name" value="MetI-like_sf"/>
</dbReference>
<keyword evidence="5 7" id="KW-1133">Transmembrane helix</keyword>
<feature type="transmembrane region" description="Helical" evidence="7">
    <location>
        <begin position="213"/>
        <end position="237"/>
    </location>
</feature>
<evidence type="ECO:0000256" key="7">
    <source>
        <dbReference type="RuleBase" id="RU363032"/>
    </source>
</evidence>
<dbReference type="RefSeq" id="WP_162453661.1">
    <property type="nucleotide sequence ID" value="NZ_WLZY01000016.1"/>
</dbReference>
<dbReference type="GO" id="GO:0055085">
    <property type="term" value="P:transmembrane transport"/>
    <property type="evidence" value="ECO:0007669"/>
    <property type="project" value="InterPro"/>
</dbReference>
<feature type="transmembrane region" description="Helical" evidence="7">
    <location>
        <begin position="41"/>
        <end position="66"/>
    </location>
</feature>
<evidence type="ECO:0000313" key="11">
    <source>
        <dbReference type="Proteomes" id="UP000460435"/>
    </source>
</evidence>
<dbReference type="PANTHER" id="PTHR43744">
    <property type="entry name" value="ABC TRANSPORTER PERMEASE PROTEIN MG189-RELATED-RELATED"/>
    <property type="match status" value="1"/>
</dbReference>
<protein>
    <submittedName>
        <fullName evidence="10">ABC transporter permease subunit</fullName>
    </submittedName>
</protein>
<dbReference type="PROSITE" id="PS50928">
    <property type="entry name" value="ABC_TM1"/>
    <property type="match status" value="1"/>
</dbReference>
<comment type="similarity">
    <text evidence="7">Belongs to the binding-protein-dependent transport system permease family.</text>
</comment>
<feature type="domain" description="ABC transmembrane type-1" evidence="9">
    <location>
        <begin position="105"/>
        <end position="303"/>
    </location>
</feature>
<evidence type="ECO:0000256" key="4">
    <source>
        <dbReference type="ARBA" id="ARBA00022692"/>
    </source>
</evidence>
<feature type="transmembrane region" description="Helical" evidence="7">
    <location>
        <begin position="140"/>
        <end position="160"/>
    </location>
</feature>
<evidence type="ECO:0000256" key="2">
    <source>
        <dbReference type="ARBA" id="ARBA00022448"/>
    </source>
</evidence>
<keyword evidence="6 7" id="KW-0472">Membrane</keyword>
<accession>A0A7K3MCM7</accession>